<protein>
    <submittedName>
        <fullName evidence="2">Skp1-related protein</fullName>
    </submittedName>
</protein>
<dbReference type="Proteomes" id="UP000095286">
    <property type="component" value="Unplaced"/>
</dbReference>
<organism evidence="1 2">
    <name type="scientific">Rhabditophanes sp. KR3021</name>
    <dbReference type="NCBI Taxonomy" id="114890"/>
    <lineage>
        <taxon>Eukaryota</taxon>
        <taxon>Metazoa</taxon>
        <taxon>Ecdysozoa</taxon>
        <taxon>Nematoda</taxon>
        <taxon>Chromadorea</taxon>
        <taxon>Rhabditida</taxon>
        <taxon>Tylenchina</taxon>
        <taxon>Panagrolaimomorpha</taxon>
        <taxon>Strongyloidoidea</taxon>
        <taxon>Alloionematidae</taxon>
        <taxon>Rhabditophanes</taxon>
    </lineage>
</organism>
<reference evidence="2" key="1">
    <citation type="submission" date="2016-11" db="UniProtKB">
        <authorList>
            <consortium name="WormBaseParasite"/>
        </authorList>
    </citation>
    <scope>IDENTIFICATION</scope>
    <source>
        <strain evidence="2">KR3021</strain>
    </source>
</reference>
<proteinExistence type="predicted"/>
<sequence length="167" mass="19435">MSARSIPVLTTDNNELDLPMCVVERSGALIQMINDPGIELDSTEQIERIPLQCGTQGLQKIIEICQFYEDNPEPEKSDTVDAKDVYQQKMDEYITQFHVDVKDYNWILILAADYLEIKFIFDILCKHVSETMRGKTVQQLREMYDIENDFSKEEIEYLENANKWADA</sequence>
<name>A0AC35TGR8_9BILA</name>
<evidence type="ECO:0000313" key="1">
    <source>
        <dbReference type="Proteomes" id="UP000095286"/>
    </source>
</evidence>
<accession>A0AC35TGR8</accession>
<dbReference type="WBParaSite" id="RSKR_0000045800.1">
    <property type="protein sequence ID" value="RSKR_0000045800.1"/>
    <property type="gene ID" value="RSKR_0000045800"/>
</dbReference>
<evidence type="ECO:0000313" key="2">
    <source>
        <dbReference type="WBParaSite" id="RSKR_0000045800.1"/>
    </source>
</evidence>